<evidence type="ECO:0000256" key="2">
    <source>
        <dbReference type="ARBA" id="ARBA00022771"/>
    </source>
</evidence>
<protein>
    <submittedName>
        <fullName evidence="11">Uncharacterized protein</fullName>
    </submittedName>
</protein>
<keyword evidence="1" id="KW-0479">Metal-binding</keyword>
<evidence type="ECO:0000313" key="11">
    <source>
        <dbReference type="EnsemblMetazoa" id="XP_038066720.1"/>
    </source>
</evidence>
<evidence type="ECO:0000256" key="6">
    <source>
        <dbReference type="ARBA" id="ARBA00023163"/>
    </source>
</evidence>
<reference evidence="11" key="1">
    <citation type="submission" date="2022-11" db="UniProtKB">
        <authorList>
            <consortium name="EnsemblMetazoa"/>
        </authorList>
    </citation>
    <scope>IDENTIFICATION</scope>
</reference>
<dbReference type="GO" id="GO:0043565">
    <property type="term" value="F:sequence-specific DNA binding"/>
    <property type="evidence" value="ECO:0007669"/>
    <property type="project" value="InterPro"/>
</dbReference>
<evidence type="ECO:0000256" key="8">
    <source>
        <dbReference type="ARBA" id="ARBA00023242"/>
    </source>
</evidence>
<keyword evidence="4" id="KW-0805">Transcription regulation</keyword>
<dbReference type="GO" id="GO:0008270">
    <property type="term" value="F:zinc ion binding"/>
    <property type="evidence" value="ECO:0007669"/>
    <property type="project" value="UniProtKB-KW"/>
</dbReference>
<keyword evidence="12" id="KW-1185">Reference proteome</keyword>
<dbReference type="InterPro" id="IPR000536">
    <property type="entry name" value="Nucl_hrmn_rcpt_lig-bd"/>
</dbReference>
<evidence type="ECO:0000256" key="7">
    <source>
        <dbReference type="ARBA" id="ARBA00023170"/>
    </source>
</evidence>
<dbReference type="GeneID" id="119736782"/>
<evidence type="ECO:0000256" key="4">
    <source>
        <dbReference type="ARBA" id="ARBA00023015"/>
    </source>
</evidence>
<dbReference type="PRINTS" id="PR00398">
    <property type="entry name" value="STRDHORMONER"/>
</dbReference>
<dbReference type="SUPFAM" id="SSF57716">
    <property type="entry name" value="Glucocorticoid receptor-like (DNA-binding domain)"/>
    <property type="match status" value="1"/>
</dbReference>
<dbReference type="PRINTS" id="PR00047">
    <property type="entry name" value="STROIDFINGER"/>
</dbReference>
<dbReference type="InterPro" id="IPR035500">
    <property type="entry name" value="NHR-like_dom_sf"/>
</dbReference>
<dbReference type="SUPFAM" id="SSF48508">
    <property type="entry name" value="Nuclear receptor ligand-binding domain"/>
    <property type="match status" value="1"/>
</dbReference>
<evidence type="ECO:0000259" key="9">
    <source>
        <dbReference type="PROSITE" id="PS51030"/>
    </source>
</evidence>
<dbReference type="AlphaFoldDB" id="A0A914ARP1"/>
<dbReference type="InterPro" id="IPR001723">
    <property type="entry name" value="Nuclear_hrmn_rcpt"/>
</dbReference>
<evidence type="ECO:0000256" key="1">
    <source>
        <dbReference type="ARBA" id="ARBA00022723"/>
    </source>
</evidence>
<dbReference type="GO" id="GO:0003700">
    <property type="term" value="F:DNA-binding transcription factor activity"/>
    <property type="evidence" value="ECO:0007669"/>
    <property type="project" value="InterPro"/>
</dbReference>
<sequence length="464" mass="52029">MAGNTDRKSPLAEIKEAKELAFQGCNISPDSSVQKLGIKEEECGSSGGCREDDGTAVPRRLCAVCEGLATGYHYGVPSCEACKAFFKRTVQRNMCYTCIEEGQCDVFRGKRRTCQACRYDKCIQSGMMINGVRLNRCKGGRQEYRRRPDEQGFTPVSTGKRPRKNSTQTSEFCKRLLEIEPGVLQMSLPDGEWGCSDPTTEGTRRTPTQRIWMERMAEVADRALTTTVQWAKKVPGFDKLCLNDQMALLCNSWMEILLANVIYRSILLPSGIYFADGFIVTKEMSKGTERGPLIYNQLTNIVERLRELNVSRGIMVLLKAAILLNSGPSLANRLPVQSPSEVGELQTQVYDALHYRIHQEHPGDPRLVYRLLMILPLIKDVAVTVASLVWIEFNQEHVFMQELLSEVVQPIIRIKSHLVAPCCRARLESRGQSKDRVDVEANINDNIAAAADDQNWSVTNATVL</sequence>
<dbReference type="Gene3D" id="1.10.565.10">
    <property type="entry name" value="Retinoid X Receptor"/>
    <property type="match status" value="1"/>
</dbReference>
<dbReference type="SMART" id="SM00430">
    <property type="entry name" value="HOLI"/>
    <property type="match status" value="1"/>
</dbReference>
<dbReference type="PROSITE" id="PS51843">
    <property type="entry name" value="NR_LBD"/>
    <property type="match status" value="1"/>
</dbReference>
<keyword evidence="5" id="KW-0238">DNA-binding</keyword>
<dbReference type="PANTHER" id="PTHR48092">
    <property type="entry name" value="KNIRPS-RELATED PROTEIN-RELATED"/>
    <property type="match status" value="1"/>
</dbReference>
<dbReference type="InterPro" id="IPR001628">
    <property type="entry name" value="Znf_hrmn_rcpt"/>
</dbReference>
<dbReference type="RefSeq" id="XP_038066720.1">
    <property type="nucleotide sequence ID" value="XM_038210792.1"/>
</dbReference>
<dbReference type="SMART" id="SM00399">
    <property type="entry name" value="ZnF_C4"/>
    <property type="match status" value="1"/>
</dbReference>
<keyword evidence="8" id="KW-0539">Nucleus</keyword>
<evidence type="ECO:0000256" key="3">
    <source>
        <dbReference type="ARBA" id="ARBA00022833"/>
    </source>
</evidence>
<dbReference type="OrthoDB" id="5799427at2759"/>
<evidence type="ECO:0000259" key="10">
    <source>
        <dbReference type="PROSITE" id="PS51843"/>
    </source>
</evidence>
<dbReference type="Pfam" id="PF00105">
    <property type="entry name" value="zf-C4"/>
    <property type="match status" value="1"/>
</dbReference>
<dbReference type="PROSITE" id="PS51030">
    <property type="entry name" value="NUCLEAR_REC_DBD_2"/>
    <property type="match status" value="1"/>
</dbReference>
<keyword evidence="6" id="KW-0804">Transcription</keyword>
<dbReference type="Proteomes" id="UP000887568">
    <property type="component" value="Unplaced"/>
</dbReference>
<dbReference type="EnsemblMetazoa" id="XM_038210792.1">
    <property type="protein sequence ID" value="XP_038066720.1"/>
    <property type="gene ID" value="LOC119736782"/>
</dbReference>
<dbReference type="OMA" id="CKGGRQE"/>
<evidence type="ECO:0000313" key="12">
    <source>
        <dbReference type="Proteomes" id="UP000887568"/>
    </source>
</evidence>
<evidence type="ECO:0000256" key="5">
    <source>
        <dbReference type="ARBA" id="ARBA00023125"/>
    </source>
</evidence>
<feature type="domain" description="NR LBD" evidence="10">
    <location>
        <begin position="168"/>
        <end position="411"/>
    </location>
</feature>
<dbReference type="Gene3D" id="3.30.50.10">
    <property type="entry name" value="Erythroid Transcription Factor GATA-1, subunit A"/>
    <property type="match status" value="1"/>
</dbReference>
<keyword evidence="7" id="KW-0675">Receptor</keyword>
<organism evidence="11 12">
    <name type="scientific">Patiria miniata</name>
    <name type="common">Bat star</name>
    <name type="synonym">Asterina miniata</name>
    <dbReference type="NCBI Taxonomy" id="46514"/>
    <lineage>
        <taxon>Eukaryota</taxon>
        <taxon>Metazoa</taxon>
        <taxon>Echinodermata</taxon>
        <taxon>Eleutherozoa</taxon>
        <taxon>Asterozoa</taxon>
        <taxon>Asteroidea</taxon>
        <taxon>Valvatacea</taxon>
        <taxon>Valvatida</taxon>
        <taxon>Asterinidae</taxon>
        <taxon>Patiria</taxon>
    </lineage>
</organism>
<dbReference type="InterPro" id="IPR050200">
    <property type="entry name" value="Nuclear_hormone_rcpt_NR3"/>
</dbReference>
<keyword evidence="3" id="KW-0862">Zinc</keyword>
<feature type="domain" description="Nuclear receptor" evidence="9">
    <location>
        <begin position="59"/>
        <end position="134"/>
    </location>
</feature>
<dbReference type="InterPro" id="IPR013088">
    <property type="entry name" value="Znf_NHR/GATA"/>
</dbReference>
<accession>A0A914ARP1</accession>
<dbReference type="Pfam" id="PF00104">
    <property type="entry name" value="Hormone_recep"/>
    <property type="match status" value="1"/>
</dbReference>
<keyword evidence="2" id="KW-0863">Zinc-finger</keyword>
<proteinExistence type="predicted"/>
<name>A0A914ARP1_PATMI</name>